<reference evidence="7 9" key="1">
    <citation type="submission" date="2019-04" db="EMBL/GenBank/DDBJ databases">
        <title>An improved genome assembly and genetic linkage map for asparagus bean, Vigna unguiculata ssp. sesquipedialis.</title>
        <authorList>
            <person name="Xia Q."/>
            <person name="Zhang R."/>
            <person name="Dong Y."/>
        </authorList>
    </citation>
    <scope>NUCLEOTIDE SEQUENCE [LARGE SCALE GENOMIC DNA]</scope>
    <source>
        <tissue evidence="7">Leaf</tissue>
    </source>
</reference>
<dbReference type="GO" id="GO:0006355">
    <property type="term" value="P:regulation of DNA-templated transcription"/>
    <property type="evidence" value="ECO:0007669"/>
    <property type="project" value="InterPro"/>
</dbReference>
<evidence type="ECO:0000256" key="3">
    <source>
        <dbReference type="ARBA" id="ARBA00023163"/>
    </source>
</evidence>
<keyword evidence="9" id="KW-1185">Reference proteome</keyword>
<dbReference type="PROSITE" id="PS51005">
    <property type="entry name" value="NAC"/>
    <property type="match status" value="1"/>
</dbReference>
<dbReference type="EMBL" id="CP039355">
    <property type="protein sequence ID" value="QCE16788.1"/>
    <property type="molecule type" value="Genomic_DNA"/>
</dbReference>
<name>A0A4D6NXL3_VIGUN</name>
<evidence type="ECO:0000313" key="9">
    <source>
        <dbReference type="Proteomes" id="UP000501690"/>
    </source>
</evidence>
<dbReference type="InterPro" id="IPR036093">
    <property type="entry name" value="NAC_dom_sf"/>
</dbReference>
<organism evidence="7 9">
    <name type="scientific">Vigna unguiculata</name>
    <name type="common">Cowpea</name>
    <dbReference type="NCBI Taxonomy" id="3917"/>
    <lineage>
        <taxon>Eukaryota</taxon>
        <taxon>Viridiplantae</taxon>
        <taxon>Streptophyta</taxon>
        <taxon>Embryophyta</taxon>
        <taxon>Tracheophyta</taxon>
        <taxon>Spermatophyta</taxon>
        <taxon>Magnoliopsida</taxon>
        <taxon>eudicotyledons</taxon>
        <taxon>Gunneridae</taxon>
        <taxon>Pentapetalae</taxon>
        <taxon>rosids</taxon>
        <taxon>fabids</taxon>
        <taxon>Fabales</taxon>
        <taxon>Fabaceae</taxon>
        <taxon>Papilionoideae</taxon>
        <taxon>50 kb inversion clade</taxon>
        <taxon>NPAAA clade</taxon>
        <taxon>indigoferoid/millettioid clade</taxon>
        <taxon>Phaseoleae</taxon>
        <taxon>Vigna</taxon>
    </lineage>
</organism>
<keyword evidence="3" id="KW-0804">Transcription</keyword>
<dbReference type="InterPro" id="IPR003441">
    <property type="entry name" value="NAC-dom"/>
</dbReference>
<dbReference type="Proteomes" id="UP000501690">
    <property type="component" value="Linkage Group LG11"/>
</dbReference>
<evidence type="ECO:0000256" key="1">
    <source>
        <dbReference type="ARBA" id="ARBA00023015"/>
    </source>
</evidence>
<dbReference type="SUPFAM" id="SSF101941">
    <property type="entry name" value="NAC domain"/>
    <property type="match status" value="1"/>
</dbReference>
<feature type="domain" description="NAC" evidence="6">
    <location>
        <begin position="22"/>
        <end position="176"/>
    </location>
</feature>
<feature type="compositionally biased region" description="Polar residues" evidence="5">
    <location>
        <begin position="188"/>
        <end position="199"/>
    </location>
</feature>
<sequence>MLAMEEVLCELSDHEKRNEQGLPPGFRFHPTDEELITFYLASKVFNGTFTTVKFAEVDLNRCEPWELPDVAKMGEREWYLFSLRDRKYPTGLRTNRATGAGYWKATGKDKEVFSASSGTLLGMKKTLVFYKGRAPRGEKTKWVMHEYRLDGDFSLPHPHPHHISKEEWVICRIFHKSVEKRTPLLQVQGHSDASSSPAKNSLPPLPPLELEQLEHQTHLSHSHPYLFPLHASPQLTNTRNHTSFSDLFFKPPPHLSQQQNCILKEKTAPKVIKTEEATALYQYHLLGDSNNNLRLNQNPSNFPNPFGDVEVDGGGLLMAFSGGPNGEVRDMSTSTAFNRVVGLQQLIDAAHIGIDSWPLAQHV</sequence>
<evidence type="ECO:0000256" key="5">
    <source>
        <dbReference type="SAM" id="MobiDB-lite"/>
    </source>
</evidence>
<evidence type="ECO:0000256" key="2">
    <source>
        <dbReference type="ARBA" id="ARBA00023125"/>
    </source>
</evidence>
<evidence type="ECO:0000256" key="4">
    <source>
        <dbReference type="ARBA" id="ARBA00023242"/>
    </source>
</evidence>
<evidence type="ECO:0000313" key="7">
    <source>
        <dbReference type="EMBL" id="QCE16787.1"/>
    </source>
</evidence>
<keyword evidence="2" id="KW-0238">DNA-binding</keyword>
<dbReference type="Gene3D" id="2.170.150.80">
    <property type="entry name" value="NAC domain"/>
    <property type="match status" value="1"/>
</dbReference>
<dbReference type="Pfam" id="PF02365">
    <property type="entry name" value="NAM"/>
    <property type="match status" value="1"/>
</dbReference>
<dbReference type="PANTHER" id="PTHR31744">
    <property type="entry name" value="PROTEIN CUP-SHAPED COTYLEDON 2-RELATED"/>
    <property type="match status" value="1"/>
</dbReference>
<proteinExistence type="predicted"/>
<dbReference type="FunFam" id="2.170.150.80:FF:000006">
    <property type="entry name" value="NAC domain-containing protein 100-like"/>
    <property type="match status" value="1"/>
</dbReference>
<gene>
    <name evidence="7" type="ORF">DEO72_LG11g3806</name>
    <name evidence="8" type="ORF">DEO72_LG11g3807</name>
</gene>
<dbReference type="Gramene" id="Vigun09g263000.1.v1.2">
    <property type="protein sequence ID" value="Vigun09g263000.1.v1.2"/>
    <property type="gene ID" value="Vigun09g263000.v1.2"/>
</dbReference>
<dbReference type="AlphaFoldDB" id="A0A4D6NXL3"/>
<keyword evidence="4" id="KW-0539">Nucleus</keyword>
<dbReference type="EMBL" id="CP039355">
    <property type="protein sequence ID" value="QCE16787.1"/>
    <property type="molecule type" value="Genomic_DNA"/>
</dbReference>
<dbReference type="OrthoDB" id="1424968at2759"/>
<evidence type="ECO:0000259" key="6">
    <source>
        <dbReference type="PROSITE" id="PS51005"/>
    </source>
</evidence>
<protein>
    <recommendedName>
        <fullName evidence="6">NAC domain-containing protein</fullName>
    </recommendedName>
</protein>
<feature type="region of interest" description="Disordered" evidence="5">
    <location>
        <begin position="187"/>
        <end position="206"/>
    </location>
</feature>
<keyword evidence="1" id="KW-0805">Transcription regulation</keyword>
<dbReference type="GO" id="GO:0000976">
    <property type="term" value="F:transcription cis-regulatory region binding"/>
    <property type="evidence" value="ECO:0007669"/>
    <property type="project" value="UniProtKB-ARBA"/>
</dbReference>
<accession>A0A4D6NXL3</accession>
<evidence type="ECO:0000313" key="8">
    <source>
        <dbReference type="EMBL" id="QCE16788.1"/>
    </source>
</evidence>
<dbReference type="PANTHER" id="PTHR31744:SF86">
    <property type="entry name" value="PROTEIN CUP-SHAPED COTYLEDON 3"/>
    <property type="match status" value="1"/>
</dbReference>